<feature type="region of interest" description="Disordered" evidence="1">
    <location>
        <begin position="98"/>
        <end position="118"/>
    </location>
</feature>
<dbReference type="Proteomes" id="UP001201812">
    <property type="component" value="Unassembled WGS sequence"/>
</dbReference>
<comment type="caution">
    <text evidence="2">The sequence shown here is derived from an EMBL/GenBank/DDBJ whole genome shotgun (WGS) entry which is preliminary data.</text>
</comment>
<protein>
    <submittedName>
        <fullName evidence="2">Uncharacterized protein</fullName>
    </submittedName>
</protein>
<organism evidence="2 3">
    <name type="scientific">Ditylenchus destructor</name>
    <dbReference type="NCBI Taxonomy" id="166010"/>
    <lineage>
        <taxon>Eukaryota</taxon>
        <taxon>Metazoa</taxon>
        <taxon>Ecdysozoa</taxon>
        <taxon>Nematoda</taxon>
        <taxon>Chromadorea</taxon>
        <taxon>Rhabditida</taxon>
        <taxon>Tylenchina</taxon>
        <taxon>Tylenchomorpha</taxon>
        <taxon>Sphaerularioidea</taxon>
        <taxon>Anguinidae</taxon>
        <taxon>Anguininae</taxon>
        <taxon>Ditylenchus</taxon>
    </lineage>
</organism>
<proteinExistence type="predicted"/>
<keyword evidence="3" id="KW-1185">Reference proteome</keyword>
<evidence type="ECO:0000256" key="1">
    <source>
        <dbReference type="SAM" id="MobiDB-lite"/>
    </source>
</evidence>
<evidence type="ECO:0000313" key="2">
    <source>
        <dbReference type="EMBL" id="KAI1708421.1"/>
    </source>
</evidence>
<dbReference type="EMBL" id="JAKKPZ010000035">
    <property type="protein sequence ID" value="KAI1708421.1"/>
    <property type="molecule type" value="Genomic_DNA"/>
</dbReference>
<reference evidence="2" key="1">
    <citation type="submission" date="2022-01" db="EMBL/GenBank/DDBJ databases">
        <title>Genome Sequence Resource for Two Populations of Ditylenchus destructor, the Migratory Endoparasitic Phytonematode.</title>
        <authorList>
            <person name="Zhang H."/>
            <person name="Lin R."/>
            <person name="Xie B."/>
        </authorList>
    </citation>
    <scope>NUCLEOTIDE SEQUENCE</scope>
    <source>
        <strain evidence="2">BazhouSP</strain>
    </source>
</reference>
<gene>
    <name evidence="2" type="ORF">DdX_11801</name>
</gene>
<sequence>MPKRQHGHTWSSSDCSESDASDPFSVSCSKSRKRSRIHVKKSRRDDRSSSSSSDDDDSSHISTSSSSSSGSERSSRKRIRSKRKLRKVISREVEKQLRRRERSCSVVSSRAANRKERSCSVVSNRAMKISRSPSVEILFENVDNSLPNATRNTSSGYDSRSFTDWDQWDQPSPSENPQTNRASSSSGHMTISEFFLREEQNPGPSNAMSNTRNVYLLDYLCEAFQCGFMNRAGNLDRVFRENLPVVQQLLIGAMAKVRKHNYSIYFKIADVVILDAATDKVLKQSGKQQFGHKQRYEKWPYLVKNKDDFTEGCFPVEIAYLLKD</sequence>
<accession>A0AAD4MZW8</accession>
<feature type="compositionally biased region" description="Basic residues" evidence="1">
    <location>
        <begin position="75"/>
        <end position="84"/>
    </location>
</feature>
<name>A0AAD4MZW8_9BILA</name>
<dbReference type="AlphaFoldDB" id="A0AAD4MZW8"/>
<evidence type="ECO:0000313" key="3">
    <source>
        <dbReference type="Proteomes" id="UP001201812"/>
    </source>
</evidence>
<feature type="compositionally biased region" description="Low complexity" evidence="1">
    <location>
        <begin position="60"/>
        <end position="72"/>
    </location>
</feature>
<feature type="region of interest" description="Disordered" evidence="1">
    <location>
        <begin position="1"/>
        <end position="84"/>
    </location>
</feature>
<feature type="region of interest" description="Disordered" evidence="1">
    <location>
        <begin position="145"/>
        <end position="186"/>
    </location>
</feature>
<feature type="compositionally biased region" description="Basic residues" evidence="1">
    <location>
        <begin position="30"/>
        <end position="42"/>
    </location>
</feature>